<dbReference type="STRING" id="1123024.GCA_000423625_04895"/>
<dbReference type="InterPro" id="IPR018060">
    <property type="entry name" value="HTH_AraC"/>
</dbReference>
<dbReference type="SUPFAM" id="SSF46689">
    <property type="entry name" value="Homeodomain-like"/>
    <property type="match status" value="1"/>
</dbReference>
<dbReference type="OrthoDB" id="5464689at2"/>
<keyword evidence="6" id="KW-1185">Reference proteome</keyword>
<sequence length="324" mass="35736">MADTEVLAGYRRVRSPDFDEARERVGEVFCPHRLEPLARPPRSGVRFNSVELGAVGLSYLSYGAPVRIRPQHLRSFVLVQIPLAGRALVRTGSREVASDARTASVPDPDADLDMRWERGNAQLIVRVDRAALETQLRRMLGRPPEKPLRLAATMDLTAPAVRSWLATVHMLRADLDGPGGLRHPVLQAQAEQLVMSQLLAAHPHTCSGALRRGEAAPAPRTIRRAEQLIVDHAHEALTVEDIAEAVGISVRALQEGFRRHLDTTPTARLREARLVGVRAELATADPTRTTVSQVAADWGFWHLGRFSGVYRARWGESPSDTLRG</sequence>
<dbReference type="Gene3D" id="1.10.10.60">
    <property type="entry name" value="Homeodomain-like"/>
    <property type="match status" value="1"/>
</dbReference>
<evidence type="ECO:0000259" key="4">
    <source>
        <dbReference type="PROSITE" id="PS01124"/>
    </source>
</evidence>
<dbReference type="SMART" id="SM00342">
    <property type="entry name" value="HTH_ARAC"/>
    <property type="match status" value="1"/>
</dbReference>
<keyword evidence="1" id="KW-0805">Transcription regulation</keyword>
<keyword evidence="3" id="KW-0804">Transcription</keyword>
<dbReference type="Proteomes" id="UP000321328">
    <property type="component" value="Unassembled WGS sequence"/>
</dbReference>
<dbReference type="PROSITE" id="PS01124">
    <property type="entry name" value="HTH_ARAC_FAMILY_2"/>
    <property type="match status" value="1"/>
</dbReference>
<dbReference type="Pfam" id="PF12833">
    <property type="entry name" value="HTH_18"/>
    <property type="match status" value="1"/>
</dbReference>
<evidence type="ECO:0000256" key="2">
    <source>
        <dbReference type="ARBA" id="ARBA00023125"/>
    </source>
</evidence>
<proteinExistence type="predicted"/>
<dbReference type="EMBL" id="BJVI01000100">
    <property type="protein sequence ID" value="GEL20861.1"/>
    <property type="molecule type" value="Genomic_DNA"/>
</dbReference>
<dbReference type="InterPro" id="IPR050204">
    <property type="entry name" value="AraC_XylS_family_regulators"/>
</dbReference>
<keyword evidence="2" id="KW-0238">DNA-binding</keyword>
<accession>A0A511D7T0</accession>
<evidence type="ECO:0000313" key="5">
    <source>
        <dbReference type="EMBL" id="GEL20861.1"/>
    </source>
</evidence>
<dbReference type="InterPro" id="IPR009057">
    <property type="entry name" value="Homeodomain-like_sf"/>
</dbReference>
<dbReference type="GO" id="GO:0003700">
    <property type="term" value="F:DNA-binding transcription factor activity"/>
    <property type="evidence" value="ECO:0007669"/>
    <property type="project" value="InterPro"/>
</dbReference>
<dbReference type="InterPro" id="IPR035418">
    <property type="entry name" value="AraC-bd_2"/>
</dbReference>
<dbReference type="Pfam" id="PF14525">
    <property type="entry name" value="AraC_binding_2"/>
    <property type="match status" value="1"/>
</dbReference>
<comment type="caution">
    <text evidence="5">The sequence shown here is derived from an EMBL/GenBank/DDBJ whole genome shotgun (WGS) entry which is preliminary data.</text>
</comment>
<gene>
    <name evidence="5" type="ORF">PA7_46980</name>
</gene>
<dbReference type="InterPro" id="IPR018062">
    <property type="entry name" value="HTH_AraC-typ_CS"/>
</dbReference>
<dbReference type="PROSITE" id="PS00041">
    <property type="entry name" value="HTH_ARAC_FAMILY_1"/>
    <property type="match status" value="1"/>
</dbReference>
<dbReference type="PANTHER" id="PTHR46796:SF12">
    <property type="entry name" value="HTH-TYPE DNA-BINDING TRANSCRIPTIONAL ACTIVATOR EUTR"/>
    <property type="match status" value="1"/>
</dbReference>
<dbReference type="GO" id="GO:0043565">
    <property type="term" value="F:sequence-specific DNA binding"/>
    <property type="evidence" value="ECO:0007669"/>
    <property type="project" value="InterPro"/>
</dbReference>
<dbReference type="AlphaFoldDB" id="A0A511D7T0"/>
<organism evidence="5 6">
    <name type="scientific">Pseudonocardia asaccharolytica DSM 44247 = NBRC 16224</name>
    <dbReference type="NCBI Taxonomy" id="1123024"/>
    <lineage>
        <taxon>Bacteria</taxon>
        <taxon>Bacillati</taxon>
        <taxon>Actinomycetota</taxon>
        <taxon>Actinomycetes</taxon>
        <taxon>Pseudonocardiales</taxon>
        <taxon>Pseudonocardiaceae</taxon>
        <taxon>Pseudonocardia</taxon>
    </lineage>
</organism>
<reference evidence="5 6" key="1">
    <citation type="submission" date="2019-07" db="EMBL/GenBank/DDBJ databases">
        <title>Whole genome shotgun sequence of Pseudonocardia asaccharolytica NBRC 16224.</title>
        <authorList>
            <person name="Hosoyama A."/>
            <person name="Uohara A."/>
            <person name="Ohji S."/>
            <person name="Ichikawa N."/>
        </authorList>
    </citation>
    <scope>NUCLEOTIDE SEQUENCE [LARGE SCALE GENOMIC DNA]</scope>
    <source>
        <strain evidence="5 6">NBRC 16224</strain>
    </source>
</reference>
<evidence type="ECO:0000256" key="1">
    <source>
        <dbReference type="ARBA" id="ARBA00023015"/>
    </source>
</evidence>
<protein>
    <submittedName>
        <fullName evidence="5">Transcriptional regulator</fullName>
    </submittedName>
</protein>
<evidence type="ECO:0000313" key="6">
    <source>
        <dbReference type="Proteomes" id="UP000321328"/>
    </source>
</evidence>
<feature type="domain" description="HTH araC/xylS-type" evidence="4">
    <location>
        <begin position="223"/>
        <end position="324"/>
    </location>
</feature>
<name>A0A511D7T0_9PSEU</name>
<evidence type="ECO:0000256" key="3">
    <source>
        <dbReference type="ARBA" id="ARBA00023163"/>
    </source>
</evidence>
<dbReference type="RefSeq" id="WP_028931981.1">
    <property type="nucleotide sequence ID" value="NZ_AUII01000050.1"/>
</dbReference>
<dbReference type="PANTHER" id="PTHR46796">
    <property type="entry name" value="HTH-TYPE TRANSCRIPTIONAL ACTIVATOR RHAS-RELATED"/>
    <property type="match status" value="1"/>
</dbReference>